<dbReference type="Pfam" id="PF20151">
    <property type="entry name" value="DUF6533"/>
    <property type="match status" value="1"/>
</dbReference>
<dbReference type="OrthoDB" id="3349377at2759"/>
<feature type="transmembrane region" description="Helical" evidence="1">
    <location>
        <begin position="197"/>
        <end position="217"/>
    </location>
</feature>
<keyword evidence="1" id="KW-0812">Transmembrane</keyword>
<protein>
    <recommendedName>
        <fullName evidence="2">DUF6533 domain-containing protein</fullName>
    </recommendedName>
</protein>
<dbReference type="Proteomes" id="UP000027222">
    <property type="component" value="Unassembled WGS sequence"/>
</dbReference>
<gene>
    <name evidence="3" type="ORF">GALMADRAFT_1161980</name>
</gene>
<keyword evidence="1" id="KW-0472">Membrane</keyword>
<name>A0A067SEV4_GALM3</name>
<feature type="transmembrane region" description="Helical" evidence="1">
    <location>
        <begin position="269"/>
        <end position="289"/>
    </location>
</feature>
<evidence type="ECO:0000313" key="3">
    <source>
        <dbReference type="EMBL" id="KDR66289.1"/>
    </source>
</evidence>
<keyword evidence="1" id="KW-1133">Transmembrane helix</keyword>
<feature type="domain" description="DUF6533" evidence="2">
    <location>
        <begin position="23"/>
        <end position="67"/>
    </location>
</feature>
<organism evidence="3 4">
    <name type="scientific">Galerina marginata (strain CBS 339.88)</name>
    <dbReference type="NCBI Taxonomy" id="685588"/>
    <lineage>
        <taxon>Eukaryota</taxon>
        <taxon>Fungi</taxon>
        <taxon>Dikarya</taxon>
        <taxon>Basidiomycota</taxon>
        <taxon>Agaricomycotina</taxon>
        <taxon>Agaricomycetes</taxon>
        <taxon>Agaricomycetidae</taxon>
        <taxon>Agaricales</taxon>
        <taxon>Agaricineae</taxon>
        <taxon>Strophariaceae</taxon>
        <taxon>Galerina</taxon>
    </lineage>
</organism>
<evidence type="ECO:0000259" key="2">
    <source>
        <dbReference type="Pfam" id="PF20151"/>
    </source>
</evidence>
<feature type="transmembrane region" description="Helical" evidence="1">
    <location>
        <begin position="146"/>
        <end position="165"/>
    </location>
</feature>
<dbReference type="InterPro" id="IPR045340">
    <property type="entry name" value="DUF6533"/>
</dbReference>
<keyword evidence="4" id="KW-1185">Reference proteome</keyword>
<dbReference type="HOGENOM" id="CLU_035509_15_2_1"/>
<dbReference type="AlphaFoldDB" id="A0A067SEV4"/>
<evidence type="ECO:0000256" key="1">
    <source>
        <dbReference type="SAM" id="Phobius"/>
    </source>
</evidence>
<evidence type="ECO:0000313" key="4">
    <source>
        <dbReference type="Proteomes" id="UP000027222"/>
    </source>
</evidence>
<sequence>MSDFAFVPDSLLEFYEDAKITQYSHLAAGCIIAFDHLITLDVEVNFIWMGTWSLSKVLFLMNRYYILAAMIFNSYVLFVRTHNNLLYVLPPAIPWAYYHCNIIFLFFTSCHIFFQWQGLTALLVTTMTQGILQIRIYAIYLQNKRILAAMLGCSIASLVTSTWIMGRELSAFTAQAVSVPGGKQCVPKSLMPHFYRFWIPTLCFESFLCSLALIRGLQMFKSIGSLTLYQNGRRLVEILLRDSILYFLAIGATYFTCLVFWLLGPIGFLEIPVGFAMAFPCVLANRMLLNIRSISREVVINNSDEPEFTTLDPRTISTYHHQFSRDAWTS</sequence>
<feature type="transmembrane region" description="Helical" evidence="1">
    <location>
        <begin position="238"/>
        <end position="263"/>
    </location>
</feature>
<reference evidence="4" key="1">
    <citation type="journal article" date="2014" name="Proc. Natl. Acad. Sci. U.S.A.">
        <title>Extensive sampling of basidiomycete genomes demonstrates inadequacy of the white-rot/brown-rot paradigm for wood decay fungi.</title>
        <authorList>
            <person name="Riley R."/>
            <person name="Salamov A.A."/>
            <person name="Brown D.W."/>
            <person name="Nagy L.G."/>
            <person name="Floudas D."/>
            <person name="Held B.W."/>
            <person name="Levasseur A."/>
            <person name="Lombard V."/>
            <person name="Morin E."/>
            <person name="Otillar R."/>
            <person name="Lindquist E.A."/>
            <person name="Sun H."/>
            <person name="LaButti K.M."/>
            <person name="Schmutz J."/>
            <person name="Jabbour D."/>
            <person name="Luo H."/>
            <person name="Baker S.E."/>
            <person name="Pisabarro A.G."/>
            <person name="Walton J.D."/>
            <person name="Blanchette R.A."/>
            <person name="Henrissat B."/>
            <person name="Martin F."/>
            <person name="Cullen D."/>
            <person name="Hibbett D.S."/>
            <person name="Grigoriev I.V."/>
        </authorList>
    </citation>
    <scope>NUCLEOTIDE SEQUENCE [LARGE SCALE GENOMIC DNA]</scope>
    <source>
        <strain evidence="4">CBS 339.88</strain>
    </source>
</reference>
<dbReference type="EMBL" id="KL142425">
    <property type="protein sequence ID" value="KDR66289.1"/>
    <property type="molecule type" value="Genomic_DNA"/>
</dbReference>
<proteinExistence type="predicted"/>
<accession>A0A067SEV4</accession>
<feature type="transmembrane region" description="Helical" evidence="1">
    <location>
        <begin position="64"/>
        <end position="82"/>
    </location>
</feature>